<name>A0A7X8YD42_9MICC</name>
<proteinExistence type="predicted"/>
<reference evidence="3 4" key="1">
    <citation type="submission" date="2020-04" db="EMBL/GenBank/DDBJ databases">
        <title>Nesterenkonia sp. nov., isolated from marine sediment.</title>
        <authorList>
            <person name="Zhang G."/>
        </authorList>
    </citation>
    <scope>NUCLEOTIDE SEQUENCE [LARGE SCALE GENOMIC DNA]</scope>
    <source>
        <strain evidence="3 4">MY13</strain>
    </source>
</reference>
<feature type="region of interest" description="Disordered" evidence="1">
    <location>
        <begin position="48"/>
        <end position="73"/>
    </location>
</feature>
<dbReference type="EMBL" id="JABAHY010000003">
    <property type="protein sequence ID" value="NLS09278.1"/>
    <property type="molecule type" value="Genomic_DNA"/>
</dbReference>
<comment type="caution">
    <text evidence="3">The sequence shown here is derived from an EMBL/GenBank/DDBJ whole genome shotgun (WGS) entry which is preliminary data.</text>
</comment>
<accession>A0A7X8YD42</accession>
<protein>
    <submittedName>
        <fullName evidence="3">SseB family protein</fullName>
    </submittedName>
</protein>
<dbReference type="InterPro" id="IPR009839">
    <property type="entry name" value="SseB_N"/>
</dbReference>
<evidence type="ECO:0000313" key="4">
    <source>
        <dbReference type="Proteomes" id="UP000523139"/>
    </source>
</evidence>
<dbReference type="Proteomes" id="UP000523139">
    <property type="component" value="Unassembled WGS sequence"/>
</dbReference>
<dbReference type="Pfam" id="PF07179">
    <property type="entry name" value="SseB"/>
    <property type="match status" value="1"/>
</dbReference>
<keyword evidence="4" id="KW-1185">Reference proteome</keyword>
<dbReference type="RefSeq" id="WP_168886786.1">
    <property type="nucleotide sequence ID" value="NZ_JABAHY010000003.1"/>
</dbReference>
<evidence type="ECO:0000256" key="1">
    <source>
        <dbReference type="SAM" id="MobiDB-lite"/>
    </source>
</evidence>
<organism evidence="3 4">
    <name type="scientific">Nesterenkonia sedimenti</name>
    <dbReference type="NCBI Taxonomy" id="1463632"/>
    <lineage>
        <taxon>Bacteria</taxon>
        <taxon>Bacillati</taxon>
        <taxon>Actinomycetota</taxon>
        <taxon>Actinomycetes</taxon>
        <taxon>Micrococcales</taxon>
        <taxon>Micrococcaceae</taxon>
        <taxon>Nesterenkonia</taxon>
    </lineage>
</organism>
<dbReference type="AlphaFoldDB" id="A0A7X8YD42"/>
<gene>
    <name evidence="3" type="ORF">HGQ17_04510</name>
</gene>
<sequence>MSQEAFAAQPDLKEKMVTAADGETTTEQLVEVVNSFLNSQVYLPSVEQPGEDGSVNPLMLQDTDENPVMPLFSSPEEIPAEYTEQAPHVAVVSGVGVLQAVTNASIIIDPGADHQFPLSLEQMAAIREQIAGQLDEDPQQG</sequence>
<feature type="domain" description="SseB protein N-terminal" evidence="2">
    <location>
        <begin position="12"/>
        <end position="124"/>
    </location>
</feature>
<evidence type="ECO:0000259" key="2">
    <source>
        <dbReference type="Pfam" id="PF07179"/>
    </source>
</evidence>
<evidence type="ECO:0000313" key="3">
    <source>
        <dbReference type="EMBL" id="NLS09278.1"/>
    </source>
</evidence>